<feature type="non-terminal residue" evidence="1">
    <location>
        <position position="162"/>
    </location>
</feature>
<accession>A0A4S2Q3X3</accession>
<dbReference type="RefSeq" id="WP_202875496.1">
    <property type="nucleotide sequence ID" value="NZ_QXNI01000010.1"/>
</dbReference>
<evidence type="ECO:0000313" key="2">
    <source>
        <dbReference type="Proteomes" id="UP000306758"/>
    </source>
</evidence>
<proteinExistence type="predicted"/>
<reference evidence="1 2" key="1">
    <citation type="journal article" date="2019" name="Vet. Microbiol.">
        <title>Development of multi locus sequence typing (MLST) of Rodentibacter pneumotropicus.</title>
        <authorList>
            <person name="Adhikary S."/>
            <person name="Bisgaard M."/>
            <person name="Boot R."/>
            <person name="Benga L."/>
            <person name="Nicklas W."/>
            <person name="Christensen H."/>
        </authorList>
    </citation>
    <scope>NUCLEOTIDE SEQUENCE [LARGE SCALE GENOMIC DNA]</scope>
    <source>
        <strain evidence="1 2">Ac84</strain>
    </source>
</reference>
<dbReference type="AlphaFoldDB" id="A0A4S2Q3X3"/>
<gene>
    <name evidence="1" type="ORF">D3M78_02240</name>
</gene>
<name>A0A4S2Q3X3_9PAST</name>
<comment type="caution">
    <text evidence="1">The sequence shown here is derived from an EMBL/GenBank/DDBJ whole genome shotgun (WGS) entry which is preliminary data.</text>
</comment>
<protein>
    <recommendedName>
        <fullName evidence="3">Lipoprotein</fullName>
    </recommendedName>
</protein>
<evidence type="ECO:0000313" key="1">
    <source>
        <dbReference type="EMBL" id="THA10765.1"/>
    </source>
</evidence>
<dbReference type="PROSITE" id="PS51257">
    <property type="entry name" value="PROKAR_LIPOPROTEIN"/>
    <property type="match status" value="1"/>
</dbReference>
<organism evidence="1 2">
    <name type="scientific">Rodentibacter pneumotropicus</name>
    <dbReference type="NCBI Taxonomy" id="758"/>
    <lineage>
        <taxon>Bacteria</taxon>
        <taxon>Pseudomonadati</taxon>
        <taxon>Pseudomonadota</taxon>
        <taxon>Gammaproteobacteria</taxon>
        <taxon>Pasteurellales</taxon>
        <taxon>Pasteurellaceae</taxon>
        <taxon>Rodentibacter</taxon>
    </lineage>
</organism>
<dbReference type="EMBL" id="QXNI01000010">
    <property type="protein sequence ID" value="THA10765.1"/>
    <property type="molecule type" value="Genomic_DNA"/>
</dbReference>
<evidence type="ECO:0008006" key="3">
    <source>
        <dbReference type="Google" id="ProtNLM"/>
    </source>
</evidence>
<sequence>MKTIFLIPFVMLVIVGCTENKTALRTRNYYIEYLDEAEKVAQQCRKENIKERDVFNLPEEELKSKSEKAIKYENCRNTLFVDSLKGDFKAEKVRQEREKIEVDKIKKEIKTFEGKDQLYYLNHLDKAKERSEICRNDRELAINKIYFKVGSPSYEDNYELSK</sequence>
<dbReference type="Proteomes" id="UP000306758">
    <property type="component" value="Unassembled WGS sequence"/>
</dbReference>